<feature type="domain" description="SANT" evidence="8">
    <location>
        <begin position="937"/>
        <end position="993"/>
    </location>
</feature>
<dbReference type="Gene3D" id="1.10.10.60">
    <property type="entry name" value="Homeodomain-like"/>
    <property type="match status" value="1"/>
</dbReference>
<keyword evidence="1" id="KW-0479">Metal-binding</keyword>
<dbReference type="GO" id="GO:0006338">
    <property type="term" value="P:chromatin remodeling"/>
    <property type="evidence" value="ECO:0007669"/>
    <property type="project" value="TreeGrafter"/>
</dbReference>
<evidence type="ECO:0000256" key="3">
    <source>
        <dbReference type="ARBA" id="ARBA00022833"/>
    </source>
</evidence>
<evidence type="ECO:0000259" key="8">
    <source>
        <dbReference type="PROSITE" id="PS51293"/>
    </source>
</evidence>
<keyword evidence="11" id="KW-1185">Reference proteome</keyword>
<dbReference type="EMBL" id="JAVEPI010000005">
    <property type="protein sequence ID" value="KAK1441723.1"/>
    <property type="molecule type" value="Genomic_DNA"/>
</dbReference>
<evidence type="ECO:0000259" key="9">
    <source>
        <dbReference type="PROSITE" id="PS51294"/>
    </source>
</evidence>
<reference evidence="10" key="1">
    <citation type="submission" date="2023-08" db="EMBL/GenBank/DDBJ databases">
        <title>Draft sequence of the Babesia gibsoni genome.</title>
        <authorList>
            <person name="Yamagishi J.Y."/>
            <person name="Xuan X.X."/>
        </authorList>
    </citation>
    <scope>NUCLEOTIDE SEQUENCE</scope>
    <source>
        <strain evidence="10">Azabu</strain>
    </source>
</reference>
<organism evidence="10 11">
    <name type="scientific">Babesia gibsoni</name>
    <dbReference type="NCBI Taxonomy" id="33632"/>
    <lineage>
        <taxon>Eukaryota</taxon>
        <taxon>Sar</taxon>
        <taxon>Alveolata</taxon>
        <taxon>Apicomplexa</taxon>
        <taxon>Aconoidasida</taxon>
        <taxon>Piroplasmida</taxon>
        <taxon>Babesiidae</taxon>
        <taxon>Babesia</taxon>
    </lineage>
</organism>
<name>A0AAD8PC76_BABGI</name>
<sequence length="1411" mass="159699">MEVYGVDLNPEFSPDAVSAGAIVLLSSDSFTDVDEFVHADPIEFQEVSSPDSFHPQHAPESPTLISLTAGLAPAKRLYVKPNSVDVDTKTKFATLRNIPHFKIRGRSKFLDKRRKKHTLKSKEPGLMPTVDLISGNITDSYRLLNRAKRLNFGHSSDDDDIFEDIDSMSSDPDDNDSYYDGCSDIDMPTDTTYSDLHPNNPLQLELFPKTLYSLFSDSSLDEAGTDISDTSDMDKTTFNSNDGRNDHNTNFDTLRLDTPPDESTQDPDLYMIESLDSLSKTDIFVLAAKNIKMSRDHYQLVGSRGGEGTPTERGFNVEYLSDGVTDMDISDRPEESPTPFEEIVKLTRINRGMNEGNPLADSPTGTQLEGNFAGIYNDQEYMAAAINENKGDIAKQTTLKVSPKGVLRGDDSHLISMNDKRLDVALNGSKTEKVDLIGEEYKDKIVSSVETNEADNGVVRNIGSVTATDDANVFYGRLGNKQYGHTEKRLTESVIANNLHFKTGSRKAHDAERAHQDADPAFEDSQGSYSERSAECGNESPYATEITAENAVDVDMSEESIIYEPHSDFKYEIAEYEDIDNQQEEVDESQSNVDFNDKSKTAIPNVNNDDMPQENVPENGQYEEYSLFPEDESDIPDDVAGDEDADLLEGVDEQDVNVTHGHTPGVYVNPDQMTIKEITSDHEEQTLIRSMSGHVYSADHSKSEVYHMSQSQPDTMHTRSKHFFRNTAGKALPASPSVVLDSHYVGCMEMDGPAGISSYSLVHRMPLENRGHATMSVSGDRDMKMSMSNLSTDLVDTNFAEYPENGSATGSSAESGLIDVIGEPGRISKYPFAGIRVRGEKAPRMVDDEISIDGADRYPAWYVNPSTGDREFDPGPLAVDFYCNICQRSLPLGTFRLRCVECADFDLCITCACQGADRNTHKNDHKYIPMSPNLFCLFGDWTADEELLLLEGISKFGFGNWNQVAEMVNRISTRHKSSTECENHYNEYYIHSKTSPFPDLSRMRTFVRDPLDREKLYKLMATLREDHNNDKNKQCDIPDPRMFDESLHHMDLIPPAADIANSGAPLVKFFQHFNGYNLYRDELESEFNNDAELLIKDLEFEPWDTPVEIDFKLKLVEMYNSMLDDRVRHKRLLIHRFWSDYPLRERGFLSMDHIERAAYWRLAPLMRLQSEEEHLRLTKLVVAKVEIEKRLRIVNIWHSLGIRTLDDLERLDVNKIPNSHYYGSTEEMHPLSVKLLSNGELIESEMNDLTEQLNNRFCNEFSLTRTQMDSILSDLGKLNGGEPYHLKDEVNVIPSWDVCFQDGAVVEENKTDFQLPPLMMESIPRPDWHPRIVIEKDFFVNYPFVKVEELEFDSLSDSEVKQSHTVEGSGSCIYFTQFQPSLRARPQKCIPKRKRPVHQSEGIKCLQLRRQ</sequence>
<dbReference type="SUPFAM" id="SSF46689">
    <property type="entry name" value="Homeodomain-like"/>
    <property type="match status" value="1"/>
</dbReference>
<keyword evidence="3" id="KW-0862">Zinc</keyword>
<dbReference type="CDD" id="cd00167">
    <property type="entry name" value="SANT"/>
    <property type="match status" value="1"/>
</dbReference>
<evidence type="ECO:0000256" key="5">
    <source>
        <dbReference type="SAM" id="MobiDB-lite"/>
    </source>
</evidence>
<dbReference type="GO" id="GO:0005634">
    <property type="term" value="C:nucleus"/>
    <property type="evidence" value="ECO:0007669"/>
    <property type="project" value="TreeGrafter"/>
</dbReference>
<feature type="region of interest" description="Disordered" evidence="5">
    <location>
        <begin position="510"/>
        <end position="540"/>
    </location>
</feature>
<dbReference type="PANTHER" id="PTHR12374:SF20">
    <property type="entry name" value="TRANSCRIPTIONAL ADAPTER 2-ALPHA"/>
    <property type="match status" value="1"/>
</dbReference>
<dbReference type="GO" id="GO:0003713">
    <property type="term" value="F:transcription coactivator activity"/>
    <property type="evidence" value="ECO:0007669"/>
    <property type="project" value="TreeGrafter"/>
</dbReference>
<evidence type="ECO:0000259" key="7">
    <source>
        <dbReference type="PROSITE" id="PS50135"/>
    </source>
</evidence>
<feature type="region of interest" description="Disordered" evidence="5">
    <location>
        <begin position="223"/>
        <end position="265"/>
    </location>
</feature>
<dbReference type="CDD" id="cd02335">
    <property type="entry name" value="ZZ_ADA2"/>
    <property type="match status" value="1"/>
</dbReference>
<dbReference type="Pfam" id="PF22941">
    <property type="entry name" value="TADA2A-like_3rd"/>
    <property type="match status" value="1"/>
</dbReference>
<comment type="caution">
    <text evidence="10">The sequence shown here is derived from an EMBL/GenBank/DDBJ whole genome shotgun (WGS) entry which is preliminary data.</text>
</comment>
<proteinExistence type="predicted"/>
<dbReference type="InterPro" id="IPR041983">
    <property type="entry name" value="ADA2-like_ZZ"/>
</dbReference>
<dbReference type="SUPFAM" id="SSF57850">
    <property type="entry name" value="RING/U-box"/>
    <property type="match status" value="1"/>
</dbReference>
<dbReference type="PROSITE" id="PS51294">
    <property type="entry name" value="HTH_MYB"/>
    <property type="match status" value="1"/>
</dbReference>
<keyword evidence="2 4" id="KW-0863">Zinc-finger</keyword>
<dbReference type="GO" id="GO:0006357">
    <property type="term" value="P:regulation of transcription by RNA polymerase II"/>
    <property type="evidence" value="ECO:0007669"/>
    <property type="project" value="TreeGrafter"/>
</dbReference>
<dbReference type="SMART" id="SM00717">
    <property type="entry name" value="SANT"/>
    <property type="match status" value="1"/>
</dbReference>
<dbReference type="InterPro" id="IPR009057">
    <property type="entry name" value="Homeodomain-like_sf"/>
</dbReference>
<feature type="region of interest" description="Disordered" evidence="5">
    <location>
        <begin position="582"/>
        <end position="614"/>
    </location>
</feature>
<dbReference type="PROSITE" id="PS50135">
    <property type="entry name" value="ZF_ZZ_2"/>
    <property type="match status" value="1"/>
</dbReference>
<dbReference type="GO" id="GO:0008270">
    <property type="term" value="F:zinc ion binding"/>
    <property type="evidence" value="ECO:0007669"/>
    <property type="project" value="UniProtKB-KW"/>
</dbReference>
<evidence type="ECO:0000259" key="6">
    <source>
        <dbReference type="PROSITE" id="PS50090"/>
    </source>
</evidence>
<dbReference type="InterPro" id="IPR017884">
    <property type="entry name" value="SANT_dom"/>
</dbReference>
<feature type="domain" description="ZZ-type" evidence="7">
    <location>
        <begin position="878"/>
        <end position="935"/>
    </location>
</feature>
<dbReference type="PROSITE" id="PS50090">
    <property type="entry name" value="MYB_LIKE"/>
    <property type="match status" value="1"/>
</dbReference>
<evidence type="ECO:0000256" key="2">
    <source>
        <dbReference type="ARBA" id="ARBA00022771"/>
    </source>
</evidence>
<dbReference type="PROSITE" id="PS51293">
    <property type="entry name" value="SANT"/>
    <property type="match status" value="1"/>
</dbReference>
<dbReference type="InterPro" id="IPR043145">
    <property type="entry name" value="Znf_ZZ_sf"/>
</dbReference>
<feature type="domain" description="Myb-like" evidence="6">
    <location>
        <begin position="939"/>
        <end position="989"/>
    </location>
</feature>
<protein>
    <submittedName>
        <fullName evidence="10">Transcriptional adaptor 2 like protein</fullName>
    </submittedName>
</protein>
<dbReference type="InterPro" id="IPR001005">
    <property type="entry name" value="SANT/Myb"/>
</dbReference>
<evidence type="ECO:0000256" key="1">
    <source>
        <dbReference type="ARBA" id="ARBA00022723"/>
    </source>
</evidence>
<dbReference type="Pfam" id="PF00249">
    <property type="entry name" value="Myb_DNA-binding"/>
    <property type="match status" value="1"/>
</dbReference>
<evidence type="ECO:0000313" key="10">
    <source>
        <dbReference type="EMBL" id="KAK1441723.1"/>
    </source>
</evidence>
<dbReference type="GO" id="GO:0003682">
    <property type="term" value="F:chromatin binding"/>
    <property type="evidence" value="ECO:0007669"/>
    <property type="project" value="TreeGrafter"/>
</dbReference>
<feature type="domain" description="HTH myb-type" evidence="9">
    <location>
        <begin position="939"/>
        <end position="993"/>
    </location>
</feature>
<dbReference type="PANTHER" id="PTHR12374">
    <property type="entry name" value="TRANSCRIPTIONAL ADAPTOR 2 ADA2 -RELATED"/>
    <property type="match status" value="1"/>
</dbReference>
<evidence type="ECO:0000256" key="4">
    <source>
        <dbReference type="PROSITE-ProRule" id="PRU00228"/>
    </source>
</evidence>
<dbReference type="InterPro" id="IPR000433">
    <property type="entry name" value="Znf_ZZ"/>
</dbReference>
<dbReference type="Gene3D" id="3.30.60.90">
    <property type="match status" value="1"/>
</dbReference>
<gene>
    <name evidence="10" type="ORF">BgAZ_500550</name>
</gene>
<accession>A0AAD8PC76</accession>
<dbReference type="Pfam" id="PF25299">
    <property type="entry name" value="ZZ_ADA2"/>
    <property type="match status" value="1"/>
</dbReference>
<dbReference type="Proteomes" id="UP001230268">
    <property type="component" value="Unassembled WGS sequence"/>
</dbReference>
<dbReference type="InterPro" id="IPR017930">
    <property type="entry name" value="Myb_dom"/>
</dbReference>
<dbReference type="InterPro" id="IPR055141">
    <property type="entry name" value="TADA2A_B-like_dom"/>
</dbReference>
<evidence type="ECO:0000313" key="11">
    <source>
        <dbReference type="Proteomes" id="UP001230268"/>
    </source>
</evidence>